<organism evidence="1 2">
    <name type="scientific">Grimontia kaedaensis</name>
    <dbReference type="NCBI Taxonomy" id="2872157"/>
    <lineage>
        <taxon>Bacteria</taxon>
        <taxon>Pseudomonadati</taxon>
        <taxon>Pseudomonadota</taxon>
        <taxon>Gammaproteobacteria</taxon>
        <taxon>Vibrionales</taxon>
        <taxon>Vibrionaceae</taxon>
        <taxon>Grimontia</taxon>
    </lineage>
</organism>
<sequence length="195" mass="22237">MQLALIKRQGGALAPLTDADKELLDKKRIGTVLEAHFKVTRNPKFHRKYFALLNLGFDYWNPKGGAVSPQERNLLNRFAEELSKWGGEQQTLTDLAESFLDAVARKRASLTVEKSFEAYRKWVAMEAGFFRIVVFPNGAVKKEAKSISFAKMDDNEFSELYRASFNVIWNHILHKYFESEADAERAVNNLLGFAS</sequence>
<accession>A0ABY4WXF4</accession>
<dbReference type="EMBL" id="CP082275">
    <property type="protein sequence ID" value="USH03679.1"/>
    <property type="molecule type" value="Genomic_DNA"/>
</dbReference>
<protein>
    <submittedName>
        <fullName evidence="1">DUF1367 family protein</fullName>
    </submittedName>
</protein>
<evidence type="ECO:0000313" key="2">
    <source>
        <dbReference type="Proteomes" id="UP001056255"/>
    </source>
</evidence>
<gene>
    <name evidence="1" type="ORF">K6Q96_06710</name>
</gene>
<reference evidence="1" key="1">
    <citation type="submission" date="2021-08" db="EMBL/GenBank/DDBJ databases">
        <authorList>
            <person name="Sakaguchi M."/>
            <person name="Kikuchi T."/>
            <person name="Urbanczyk H."/>
        </authorList>
    </citation>
    <scope>NUCLEOTIDE SEQUENCE</scope>
    <source>
        <strain evidence="1">020920N</strain>
    </source>
</reference>
<dbReference type="RefSeq" id="WP_251878888.1">
    <property type="nucleotide sequence ID" value="NZ_CP082275.1"/>
</dbReference>
<keyword evidence="2" id="KW-1185">Reference proteome</keyword>
<dbReference type="Pfam" id="PF07105">
    <property type="entry name" value="DUF1367"/>
    <property type="match status" value="1"/>
</dbReference>
<evidence type="ECO:0000313" key="1">
    <source>
        <dbReference type="EMBL" id="USH03679.1"/>
    </source>
</evidence>
<name>A0ABY4WXF4_9GAMM</name>
<dbReference type="Proteomes" id="UP001056255">
    <property type="component" value="Chromosome I"/>
</dbReference>
<dbReference type="InterPro" id="IPR009797">
    <property type="entry name" value="DUF1367"/>
</dbReference>
<proteinExistence type="predicted"/>